<organism evidence="11 12">
    <name type="scientific">Lasiosphaeria miniovina</name>
    <dbReference type="NCBI Taxonomy" id="1954250"/>
    <lineage>
        <taxon>Eukaryota</taxon>
        <taxon>Fungi</taxon>
        <taxon>Dikarya</taxon>
        <taxon>Ascomycota</taxon>
        <taxon>Pezizomycotina</taxon>
        <taxon>Sordariomycetes</taxon>
        <taxon>Sordariomycetidae</taxon>
        <taxon>Sordariales</taxon>
        <taxon>Lasiosphaeriaceae</taxon>
        <taxon>Lasiosphaeria</taxon>
    </lineage>
</organism>
<comment type="caution">
    <text evidence="11">The sequence shown here is derived from an EMBL/GenBank/DDBJ whole genome shotgun (WGS) entry which is preliminary data.</text>
</comment>
<keyword evidence="3" id="KW-0813">Transport</keyword>
<comment type="similarity">
    <text evidence="2">Belongs to the ammonia transporter channel (TC 1.A.11.2) family.</text>
</comment>
<dbReference type="AlphaFoldDB" id="A0AA40AJ86"/>
<dbReference type="PANTHER" id="PTHR43029">
    <property type="entry name" value="AMMONIUM TRANSPORTER MEP2"/>
    <property type="match status" value="1"/>
</dbReference>
<feature type="transmembrane region" description="Helical" evidence="9">
    <location>
        <begin position="424"/>
        <end position="445"/>
    </location>
</feature>
<keyword evidence="5 9" id="KW-1133">Transmembrane helix</keyword>
<proteinExistence type="inferred from homology"/>
<feature type="transmembrane region" description="Helical" evidence="9">
    <location>
        <begin position="71"/>
        <end position="92"/>
    </location>
</feature>
<keyword evidence="4 9" id="KW-0812">Transmembrane</keyword>
<evidence type="ECO:0000256" key="6">
    <source>
        <dbReference type="ARBA" id="ARBA00023136"/>
    </source>
</evidence>
<dbReference type="InterPro" id="IPR029020">
    <property type="entry name" value="Ammonium/urea_transptr"/>
</dbReference>
<feature type="domain" description="Ammonium transporter AmtB-like" evidence="10">
    <location>
        <begin position="39"/>
        <end position="226"/>
    </location>
</feature>
<feature type="transmembrane region" description="Helical" evidence="9">
    <location>
        <begin position="383"/>
        <end position="404"/>
    </location>
</feature>
<dbReference type="SUPFAM" id="SSF111352">
    <property type="entry name" value="Ammonium transporter"/>
    <property type="match status" value="2"/>
</dbReference>
<evidence type="ECO:0000256" key="3">
    <source>
        <dbReference type="ARBA" id="ARBA00022448"/>
    </source>
</evidence>
<dbReference type="GeneID" id="85317352"/>
<dbReference type="GO" id="GO:0005886">
    <property type="term" value="C:plasma membrane"/>
    <property type="evidence" value="ECO:0007669"/>
    <property type="project" value="TreeGrafter"/>
</dbReference>
<dbReference type="InterPro" id="IPR001905">
    <property type="entry name" value="Ammonium_transpt"/>
</dbReference>
<feature type="transmembrane region" description="Helical" evidence="9">
    <location>
        <begin position="207"/>
        <end position="226"/>
    </location>
</feature>
<evidence type="ECO:0000256" key="4">
    <source>
        <dbReference type="ARBA" id="ARBA00022692"/>
    </source>
</evidence>
<keyword evidence="12" id="KW-1185">Reference proteome</keyword>
<evidence type="ECO:0000256" key="5">
    <source>
        <dbReference type="ARBA" id="ARBA00022989"/>
    </source>
</evidence>
<keyword evidence="6 9" id="KW-0472">Membrane</keyword>
<evidence type="ECO:0000259" key="10">
    <source>
        <dbReference type="Pfam" id="PF00909"/>
    </source>
</evidence>
<dbReference type="EMBL" id="JAUIRO010000004">
    <property type="protein sequence ID" value="KAK0716819.1"/>
    <property type="molecule type" value="Genomic_DNA"/>
</dbReference>
<feature type="domain" description="Ammonium transporter AmtB-like" evidence="10">
    <location>
        <begin position="291"/>
        <end position="354"/>
    </location>
</feature>
<feature type="transmembrane region" description="Helical" evidence="9">
    <location>
        <begin position="39"/>
        <end position="59"/>
    </location>
</feature>
<evidence type="ECO:0000256" key="9">
    <source>
        <dbReference type="SAM" id="Phobius"/>
    </source>
</evidence>
<feature type="compositionally biased region" description="Basic and acidic residues" evidence="8">
    <location>
        <begin position="588"/>
        <end position="601"/>
    </location>
</feature>
<protein>
    <submittedName>
        <fullName evidence="11">Ammonium transporter AmtB-like domain-containing protein</fullName>
    </submittedName>
</protein>
<feature type="region of interest" description="Disordered" evidence="8">
    <location>
        <begin position="575"/>
        <end position="624"/>
    </location>
</feature>
<evidence type="ECO:0000313" key="12">
    <source>
        <dbReference type="Proteomes" id="UP001172101"/>
    </source>
</evidence>
<feature type="transmembrane region" description="Helical" evidence="9">
    <location>
        <begin position="167"/>
        <end position="187"/>
    </location>
</feature>
<feature type="domain" description="Ammonium transporter AmtB-like" evidence="10">
    <location>
        <begin position="426"/>
        <end position="531"/>
    </location>
</feature>
<evidence type="ECO:0000256" key="1">
    <source>
        <dbReference type="ARBA" id="ARBA00004141"/>
    </source>
</evidence>
<keyword evidence="7" id="KW-0924">Ammonia transport</keyword>
<evidence type="ECO:0000256" key="2">
    <source>
        <dbReference type="ARBA" id="ARBA00005887"/>
    </source>
</evidence>
<dbReference type="RefSeq" id="XP_060295612.1">
    <property type="nucleotide sequence ID" value="XM_060434082.1"/>
</dbReference>
<dbReference type="Pfam" id="PF00909">
    <property type="entry name" value="Ammonium_transp"/>
    <property type="match status" value="3"/>
</dbReference>
<name>A0AA40AJ86_9PEZI</name>
<reference evidence="11" key="1">
    <citation type="submission" date="2023-06" db="EMBL/GenBank/DDBJ databases">
        <title>Genome-scale phylogeny and comparative genomics of the fungal order Sordariales.</title>
        <authorList>
            <consortium name="Lawrence Berkeley National Laboratory"/>
            <person name="Hensen N."/>
            <person name="Bonometti L."/>
            <person name="Westerberg I."/>
            <person name="Brannstrom I.O."/>
            <person name="Guillou S."/>
            <person name="Cros-Aarteil S."/>
            <person name="Calhoun S."/>
            <person name="Haridas S."/>
            <person name="Kuo A."/>
            <person name="Mondo S."/>
            <person name="Pangilinan J."/>
            <person name="Riley R."/>
            <person name="LaButti K."/>
            <person name="Andreopoulos B."/>
            <person name="Lipzen A."/>
            <person name="Chen C."/>
            <person name="Yanf M."/>
            <person name="Daum C."/>
            <person name="Ng V."/>
            <person name="Clum A."/>
            <person name="Steindorff A."/>
            <person name="Ohm R."/>
            <person name="Martin F."/>
            <person name="Silar P."/>
            <person name="Natvig D."/>
            <person name="Lalanne C."/>
            <person name="Gautier V."/>
            <person name="Ament-velasquez S.L."/>
            <person name="Kruys A."/>
            <person name="Hutchinson M.I."/>
            <person name="Powell A.J."/>
            <person name="Barry K."/>
            <person name="Miller A.N."/>
            <person name="Grigoriev I.V."/>
            <person name="Debuchy R."/>
            <person name="Gladieux P."/>
            <person name="Thoren M.H."/>
            <person name="Johannesson H."/>
        </authorList>
    </citation>
    <scope>NUCLEOTIDE SEQUENCE</scope>
    <source>
        <strain evidence="11">SMH2392-1A</strain>
    </source>
</reference>
<feature type="transmembrane region" description="Helical" evidence="9">
    <location>
        <begin position="137"/>
        <end position="155"/>
    </location>
</feature>
<dbReference type="InterPro" id="IPR024041">
    <property type="entry name" value="NH4_transpt_AmtB-like_dom"/>
</dbReference>
<comment type="subcellular location">
    <subcellularLocation>
        <location evidence="1">Membrane</location>
        <topology evidence="1">Multi-pass membrane protein</topology>
    </subcellularLocation>
</comment>
<evidence type="ECO:0000256" key="8">
    <source>
        <dbReference type="SAM" id="MobiDB-lite"/>
    </source>
</evidence>
<accession>A0AA40AJ86</accession>
<evidence type="ECO:0000256" key="7">
    <source>
        <dbReference type="ARBA" id="ARBA00023177"/>
    </source>
</evidence>
<dbReference type="GO" id="GO:0008519">
    <property type="term" value="F:ammonium channel activity"/>
    <property type="evidence" value="ECO:0007669"/>
    <property type="project" value="InterPro"/>
</dbReference>
<dbReference type="Proteomes" id="UP001172101">
    <property type="component" value="Unassembled WGS sequence"/>
</dbReference>
<dbReference type="Gene3D" id="1.10.3430.10">
    <property type="entry name" value="Ammonium transporter AmtB like domains"/>
    <property type="match status" value="2"/>
</dbReference>
<gene>
    <name evidence="11" type="ORF">B0T26DRAFT_267657</name>
</gene>
<feature type="transmembrane region" description="Helical" evidence="9">
    <location>
        <begin position="294"/>
        <end position="313"/>
    </location>
</feature>
<sequence>MESVIIAMVQPAPTAEAVPVAYADVLKHPELYYKGADIVWVMISSALVFIMIPSLSLIYSGLGNRSFALTLFRLPMITAAFVGLQWVLWGYLVTFSEGSISSNWWGGESRAGALRHVLAGPVSVGDGPDTSAVIPELLFSLYEGMFASFTAAVVCGGTMHRARPRRFIIFISLWALLVYDPVARWSWSSKGWLRELGSLDFAGGTPVHIVSGTTVAAFAVFCSIESRGSLWAFLAEAKRRVGHRLSHIWYAVWSVLRILFLLCTCGRVYVPDADPPAEHTPPHSGGSGQENFPYNINFVVLGTALLWFGWAGFNGGSALQGNLRAVSAWTATHVAACSGGSAGMLWIWVMKGVPDNEPHSDGTPDEAERHETMARQAFDRLSVWYFCDGAIAGLVAITPAAGYVRPPALRLFGASLLCSFLTETQVPVWSAPVFGFVAALAVNLLKKETELFLRHDPLQIFAVHSGGGVVGMILTGIFADPGWIGLDGHSTMPHPEYTKGQRVGIQIADAVSGLGYTFFMTLAILYFMKVVAYVFSGSSWRRTAVYSDKNRLEDEFQATVQQQWRGDLDLEGRAFPKALLPPPAPPERPPRPDDMYMEHLAPRGLPSPPHSASSIASRGLPMRV</sequence>
<evidence type="ECO:0000313" key="11">
    <source>
        <dbReference type="EMBL" id="KAK0716819.1"/>
    </source>
</evidence>
<feature type="transmembrane region" description="Helical" evidence="9">
    <location>
        <begin position="247"/>
        <end position="270"/>
    </location>
</feature>
<feature type="transmembrane region" description="Helical" evidence="9">
    <location>
        <begin position="516"/>
        <end position="535"/>
    </location>
</feature>
<feature type="transmembrane region" description="Helical" evidence="9">
    <location>
        <begin position="457"/>
        <end position="479"/>
    </location>
</feature>
<dbReference type="PANTHER" id="PTHR43029:SF10">
    <property type="entry name" value="AMMONIUM TRANSPORTER MEP2"/>
    <property type="match status" value="1"/>
</dbReference>